<dbReference type="InterPro" id="IPR036264">
    <property type="entry name" value="Bact_exopeptidase_dim_dom"/>
</dbReference>
<dbReference type="InterPro" id="IPR011650">
    <property type="entry name" value="Peptidase_M20_dimer"/>
</dbReference>
<dbReference type="GO" id="GO:0016787">
    <property type="term" value="F:hydrolase activity"/>
    <property type="evidence" value="ECO:0007669"/>
    <property type="project" value="UniProtKB-KW"/>
</dbReference>
<evidence type="ECO:0000259" key="2">
    <source>
        <dbReference type="Pfam" id="PF07687"/>
    </source>
</evidence>
<dbReference type="PANTHER" id="PTHR11014:SF63">
    <property type="entry name" value="METALLOPEPTIDASE, PUTATIVE (AFU_ORTHOLOGUE AFUA_6G09600)-RELATED"/>
    <property type="match status" value="1"/>
</dbReference>
<reference evidence="4" key="1">
    <citation type="submission" date="2019-11" db="EMBL/GenBank/DDBJ databases">
        <title>Complete genome sequence of Corynebacterium kalinowskii 1959, a novel Corynebacterium species isolated from soil of a small paddock in Vilsendorf, Germany.</title>
        <authorList>
            <person name="Schaffert L."/>
            <person name="Ruwe M."/>
            <person name="Milse J."/>
            <person name="Hanuschka K."/>
            <person name="Ortseifen V."/>
            <person name="Droste J."/>
            <person name="Brandt D."/>
            <person name="Schlueter L."/>
            <person name="Kutter Y."/>
            <person name="Vinke S."/>
            <person name="Viehoefer P."/>
            <person name="Jacob L."/>
            <person name="Luebke N.-C."/>
            <person name="Schulte-Berndt E."/>
            <person name="Hain C."/>
            <person name="Linder M."/>
            <person name="Schmidt P."/>
            <person name="Wollenschlaeger L."/>
            <person name="Luttermann T."/>
            <person name="Thieme E."/>
            <person name="Hassa J."/>
            <person name="Haak M."/>
            <person name="Wittchen M."/>
            <person name="Mentz A."/>
            <person name="Persicke M."/>
            <person name="Busche T."/>
            <person name="Ruckert C."/>
        </authorList>
    </citation>
    <scope>NUCLEOTIDE SEQUENCE [LARGE SCALE GENOMIC DNA]</scope>
    <source>
        <strain evidence="4">1959</strain>
    </source>
</reference>
<dbReference type="PANTHER" id="PTHR11014">
    <property type="entry name" value="PEPTIDASE M20 FAMILY MEMBER"/>
    <property type="match status" value="1"/>
</dbReference>
<dbReference type="InterPro" id="IPR017439">
    <property type="entry name" value="Amidohydrolase"/>
</dbReference>
<proteinExistence type="predicted"/>
<gene>
    <name evidence="3" type="primary">yxeP</name>
    <name evidence="3" type="ORF">CKALI_09470</name>
</gene>
<accession>A0A6B8VIA0</accession>
<feature type="binding site" evidence="1">
    <location>
        <position position="138"/>
    </location>
    <ligand>
        <name>Mn(2+)</name>
        <dbReference type="ChEBI" id="CHEBI:29035"/>
        <label>2</label>
    </ligand>
</feature>
<dbReference type="EC" id="3.-.-.-" evidence="3"/>
<keyword evidence="3" id="KW-0378">Hydrolase</keyword>
<protein>
    <submittedName>
        <fullName evidence="3">Hydrolase YxeP</fullName>
        <ecNumber evidence="3">3.-.-.-</ecNumber>
    </submittedName>
</protein>
<dbReference type="AlphaFoldDB" id="A0A6B8VIA0"/>
<keyword evidence="4" id="KW-1185">Reference proteome</keyword>
<dbReference type="GO" id="GO:0046872">
    <property type="term" value="F:metal ion binding"/>
    <property type="evidence" value="ECO:0007669"/>
    <property type="project" value="UniProtKB-KW"/>
</dbReference>
<dbReference type="SUPFAM" id="SSF53187">
    <property type="entry name" value="Zn-dependent exopeptidases"/>
    <property type="match status" value="1"/>
</dbReference>
<feature type="domain" description="Peptidase M20 dimerisation" evidence="2">
    <location>
        <begin position="188"/>
        <end position="280"/>
    </location>
</feature>
<keyword evidence="1" id="KW-0479">Metal-binding</keyword>
<dbReference type="InterPro" id="IPR002933">
    <property type="entry name" value="Peptidase_M20"/>
</dbReference>
<dbReference type="EMBL" id="CP046452">
    <property type="protein sequence ID" value="QGU02749.1"/>
    <property type="molecule type" value="Genomic_DNA"/>
</dbReference>
<dbReference type="PIRSF" id="PIRSF005962">
    <property type="entry name" value="Pept_M20D_amidohydro"/>
    <property type="match status" value="1"/>
</dbReference>
<comment type="cofactor">
    <cofactor evidence="1">
        <name>Mn(2+)</name>
        <dbReference type="ChEBI" id="CHEBI:29035"/>
    </cofactor>
    <text evidence="1">The Mn(2+) ion enhances activity.</text>
</comment>
<organism evidence="3 4">
    <name type="scientific">Corynebacterium kalinowskii</name>
    <dbReference type="NCBI Taxonomy" id="2675216"/>
    <lineage>
        <taxon>Bacteria</taxon>
        <taxon>Bacillati</taxon>
        <taxon>Actinomycetota</taxon>
        <taxon>Actinomycetes</taxon>
        <taxon>Mycobacteriales</taxon>
        <taxon>Corynebacteriaceae</taxon>
        <taxon>Corynebacterium</taxon>
    </lineage>
</organism>
<dbReference type="Proteomes" id="UP000427071">
    <property type="component" value="Chromosome"/>
</dbReference>
<feature type="binding site" evidence="1">
    <location>
        <position position="360"/>
    </location>
    <ligand>
        <name>Mn(2+)</name>
        <dbReference type="ChEBI" id="CHEBI:29035"/>
        <label>2</label>
    </ligand>
</feature>
<dbReference type="NCBIfam" id="TIGR01891">
    <property type="entry name" value="amidohydrolases"/>
    <property type="match status" value="1"/>
</dbReference>
<sequence length="389" mass="41414">MTTIRTHIDSWLAANEDTVHSWRHHLHQHPELSHMEYDTTAFLARTLREHGLEPQLFPGTGLMVDLGPAAGPRIAFRADIDALPIDEHTGLSFASVHAGVMHACGHDVHTTVALATAVALSTYPLRTGVRVIFQPAEEVMDGGAQEVIAWGGLDGVDQIFALHAEPKLRVGLIGARAGAITSAGDIVEVRVTGPGGHSSRPHMTVDVVYALSLVVTQLPALLSRRVDPRTGTVMVFGAINAGYAANAIPEHGTIAGTIRTADIGVWRTIEPLVRELVTQILAPTGCNFDIRYTKGVPPVVNDDVSTAMLVSAAQGIDPVSVVEAPQSSGGEDFSWYLEHVPGAMARLGCWSGAGEKFDLHRADLVVDPRCIGVGVRLFGALAQNFALDS</sequence>
<dbReference type="SUPFAM" id="SSF55031">
    <property type="entry name" value="Bacterial exopeptidase dimerisation domain"/>
    <property type="match status" value="1"/>
</dbReference>
<dbReference type="Gene3D" id="3.30.70.360">
    <property type="match status" value="1"/>
</dbReference>
<evidence type="ECO:0000313" key="3">
    <source>
        <dbReference type="EMBL" id="QGU02749.1"/>
    </source>
</evidence>
<evidence type="ECO:0000313" key="4">
    <source>
        <dbReference type="Proteomes" id="UP000427071"/>
    </source>
</evidence>
<dbReference type="Gene3D" id="3.40.630.10">
    <property type="entry name" value="Zn peptidases"/>
    <property type="match status" value="1"/>
</dbReference>
<dbReference type="RefSeq" id="WP_156193100.1">
    <property type="nucleotide sequence ID" value="NZ_CP046452.1"/>
</dbReference>
<keyword evidence="1" id="KW-0464">Manganese</keyword>
<feature type="binding site" evidence="1">
    <location>
        <position position="163"/>
    </location>
    <ligand>
        <name>Mn(2+)</name>
        <dbReference type="ChEBI" id="CHEBI:29035"/>
        <label>2</label>
    </ligand>
</feature>
<evidence type="ECO:0000256" key="1">
    <source>
        <dbReference type="PIRSR" id="PIRSR005962-1"/>
    </source>
</evidence>
<dbReference type="Pfam" id="PF07687">
    <property type="entry name" value="M20_dimer"/>
    <property type="match status" value="1"/>
</dbReference>
<dbReference type="Pfam" id="PF01546">
    <property type="entry name" value="Peptidase_M20"/>
    <property type="match status" value="1"/>
</dbReference>
<dbReference type="KEGG" id="ckw:CKALI_09470"/>
<feature type="binding site" evidence="1">
    <location>
        <position position="104"/>
    </location>
    <ligand>
        <name>Mn(2+)</name>
        <dbReference type="ChEBI" id="CHEBI:29035"/>
        <label>2</label>
    </ligand>
</feature>
<feature type="binding site" evidence="1">
    <location>
        <position position="106"/>
    </location>
    <ligand>
        <name>Mn(2+)</name>
        <dbReference type="ChEBI" id="CHEBI:29035"/>
        <label>2</label>
    </ligand>
</feature>
<name>A0A6B8VIA0_9CORY</name>